<evidence type="ECO:0000313" key="6">
    <source>
        <dbReference type="Proteomes" id="UP000192578"/>
    </source>
</evidence>
<feature type="region of interest" description="Disordered" evidence="3">
    <location>
        <begin position="138"/>
        <end position="299"/>
    </location>
</feature>
<keyword evidence="2" id="KW-0539">Nucleus</keyword>
<dbReference type="InterPro" id="IPR023780">
    <property type="entry name" value="Chromo_domain"/>
</dbReference>
<feature type="compositionally biased region" description="Polar residues" evidence="3">
    <location>
        <begin position="278"/>
        <end position="289"/>
    </location>
</feature>
<dbReference type="GO" id="GO:0005634">
    <property type="term" value="C:nucleus"/>
    <property type="evidence" value="ECO:0007669"/>
    <property type="project" value="UniProtKB-SubCell"/>
</dbReference>
<feature type="compositionally biased region" description="Low complexity" evidence="3">
    <location>
        <begin position="138"/>
        <end position="152"/>
    </location>
</feature>
<dbReference type="Gene3D" id="2.40.50.40">
    <property type="match status" value="1"/>
</dbReference>
<name>A0A9X6RLA2_HYPEX</name>
<evidence type="ECO:0000256" key="3">
    <source>
        <dbReference type="SAM" id="MobiDB-lite"/>
    </source>
</evidence>
<dbReference type="InterPro" id="IPR000953">
    <property type="entry name" value="Chromo/chromo_shadow_dom"/>
</dbReference>
<comment type="caution">
    <text evidence="5">The sequence shown here is derived from an EMBL/GenBank/DDBJ whole genome shotgun (WGS) entry which is preliminary data.</text>
</comment>
<evidence type="ECO:0000259" key="4">
    <source>
        <dbReference type="PROSITE" id="PS50013"/>
    </source>
</evidence>
<dbReference type="OrthoDB" id="6282662at2759"/>
<feature type="compositionally biased region" description="Basic and acidic residues" evidence="3">
    <location>
        <begin position="207"/>
        <end position="219"/>
    </location>
</feature>
<comment type="subcellular location">
    <subcellularLocation>
        <location evidence="1">Nucleus</location>
    </subcellularLocation>
</comment>
<evidence type="ECO:0000313" key="5">
    <source>
        <dbReference type="EMBL" id="OWA51770.1"/>
    </source>
</evidence>
<feature type="compositionally biased region" description="Low complexity" evidence="3">
    <location>
        <begin position="74"/>
        <end position="87"/>
    </location>
</feature>
<gene>
    <name evidence="5" type="ORF">BV898_16238</name>
</gene>
<feature type="region of interest" description="Disordered" evidence="3">
    <location>
        <begin position="74"/>
        <end position="125"/>
    </location>
</feature>
<proteinExistence type="predicted"/>
<dbReference type="AlphaFoldDB" id="A0A9X6RLA2"/>
<feature type="compositionally biased region" description="Polar residues" evidence="3">
    <location>
        <begin position="107"/>
        <end position="124"/>
    </location>
</feature>
<dbReference type="SMART" id="SM00298">
    <property type="entry name" value="CHROMO"/>
    <property type="match status" value="1"/>
</dbReference>
<accession>A0A9X6RLA2</accession>
<dbReference type="PROSITE" id="PS50013">
    <property type="entry name" value="CHROMO_2"/>
    <property type="match status" value="1"/>
</dbReference>
<reference evidence="6" key="1">
    <citation type="submission" date="2017-01" db="EMBL/GenBank/DDBJ databases">
        <title>Comparative genomics of anhydrobiosis in the tardigrade Hypsibius dujardini.</title>
        <authorList>
            <person name="Yoshida Y."/>
            <person name="Koutsovoulos G."/>
            <person name="Laetsch D."/>
            <person name="Stevens L."/>
            <person name="Kumar S."/>
            <person name="Horikawa D."/>
            <person name="Ishino K."/>
            <person name="Komine S."/>
            <person name="Tomita M."/>
            <person name="Blaxter M."/>
            <person name="Arakawa K."/>
        </authorList>
    </citation>
    <scope>NUCLEOTIDE SEQUENCE [LARGE SCALE GENOMIC DNA]</scope>
    <source>
        <strain evidence="6">Z151</strain>
    </source>
</reference>
<dbReference type="Proteomes" id="UP000192578">
    <property type="component" value="Unassembled WGS sequence"/>
</dbReference>
<dbReference type="CDD" id="cd00024">
    <property type="entry name" value="CD_CSD"/>
    <property type="match status" value="1"/>
</dbReference>
<feature type="compositionally biased region" description="Low complexity" evidence="3">
    <location>
        <begin position="196"/>
        <end position="206"/>
    </location>
</feature>
<feature type="domain" description="Chromo" evidence="4">
    <location>
        <begin position="303"/>
        <end position="350"/>
    </location>
</feature>
<dbReference type="Pfam" id="PF00385">
    <property type="entry name" value="Chromo"/>
    <property type="match status" value="1"/>
</dbReference>
<organism evidence="5 6">
    <name type="scientific">Hypsibius exemplaris</name>
    <name type="common">Freshwater tardigrade</name>
    <dbReference type="NCBI Taxonomy" id="2072580"/>
    <lineage>
        <taxon>Eukaryota</taxon>
        <taxon>Metazoa</taxon>
        <taxon>Ecdysozoa</taxon>
        <taxon>Tardigrada</taxon>
        <taxon>Eutardigrada</taxon>
        <taxon>Parachela</taxon>
        <taxon>Hypsibioidea</taxon>
        <taxon>Hypsibiidae</taxon>
        <taxon>Hypsibius</taxon>
    </lineage>
</organism>
<evidence type="ECO:0000256" key="1">
    <source>
        <dbReference type="ARBA" id="ARBA00004123"/>
    </source>
</evidence>
<dbReference type="InterPro" id="IPR023779">
    <property type="entry name" value="Chromodomain_CS"/>
</dbReference>
<evidence type="ECO:0000256" key="2">
    <source>
        <dbReference type="ARBA" id="ARBA00023242"/>
    </source>
</evidence>
<sequence length="380" mass="40690">MATASTPGKGTTVENMTIREVEAFGGTRVINQIQVKRKGFPDWIWINVEDLAYIPKGPAGETPATATPALFTSSLSSTSSTSTSSSSVVRAPQMAPRNAAAEVPASKASSSRPDVQASPSSSEGSAFDTVASILHASSSCGSNSSLGESSSLDTPTKKRRVAQTRKSDMGSSRRSKAEIEATYARGRRHSRQAPTSSVKVSQQQRRSSNDRESAKRKESIVAATTGLDRDGLVTPSQRRVQPIRMRSLSFTDADISIGEGGSDTPKEVSASAVKDTPVASTPNKSPSTEESGKKTGPAEPEVFEVERILGCTRVGSRIHYLVKWLGYGPEENSWEDWNSLKGARESVEKFVQIHGKTSAVKLKVLSAEGIAWEATYKHKK</sequence>
<protein>
    <recommendedName>
        <fullName evidence="4">Chromo domain-containing protein</fullName>
    </recommendedName>
</protein>
<dbReference type="SUPFAM" id="SSF54160">
    <property type="entry name" value="Chromo domain-like"/>
    <property type="match status" value="1"/>
</dbReference>
<dbReference type="EMBL" id="MTYJ01000239">
    <property type="protein sequence ID" value="OWA51770.1"/>
    <property type="molecule type" value="Genomic_DNA"/>
</dbReference>
<dbReference type="InterPro" id="IPR016197">
    <property type="entry name" value="Chromo-like_dom_sf"/>
</dbReference>
<dbReference type="PROSITE" id="PS00598">
    <property type="entry name" value="CHROMO_1"/>
    <property type="match status" value="1"/>
</dbReference>
<keyword evidence="6" id="KW-1185">Reference proteome</keyword>